<evidence type="ECO:0000313" key="2">
    <source>
        <dbReference type="Proteomes" id="UP000501421"/>
    </source>
</evidence>
<proteinExistence type="predicted"/>
<dbReference type="AlphaFoldDB" id="A0A679FY14"/>
<keyword evidence="2" id="KW-1185">Reference proteome</keyword>
<name>A0A679FY14_9BACL</name>
<sequence>MDMVCLGCGSDASLCGFDTVGYCLNCGSGMIAAAEEYEQKKLGGATEK</sequence>
<gene>
    <name evidence="1" type="ORF">GsuE55_38200</name>
</gene>
<accession>A0A679FY14</accession>
<protein>
    <submittedName>
        <fullName evidence="1">Uncharacterized protein</fullName>
    </submittedName>
</protein>
<keyword evidence="1" id="KW-0614">Plasmid</keyword>
<reference evidence="2" key="1">
    <citation type="journal article" date="2020" name="Microbiol. Resour. Announc.">
        <title>Complete Genome Sequence of Geobacillus sp. Strain E55-1, Isolated from Mine Geyser in Japan.</title>
        <authorList>
            <person name="Miyazaki K."/>
            <person name="Hase E."/>
            <person name="Tokito N."/>
        </authorList>
    </citation>
    <scope>NUCLEOTIDE SEQUENCE [LARGE SCALE GENOMIC DNA]</scope>
    <source>
        <strain evidence="2">E55-1</strain>
        <plasmid evidence="2">pGspE55-1</plasmid>
    </source>
</reference>
<dbReference type="Proteomes" id="UP000501421">
    <property type="component" value="Plasmid pGspE55-1"/>
</dbReference>
<geneLocation type="plasmid" evidence="1 2">
    <name>pGspE55-1</name>
</geneLocation>
<organism evidence="1 2">
    <name type="scientific">Geobacillus subterraneus</name>
    <dbReference type="NCBI Taxonomy" id="129338"/>
    <lineage>
        <taxon>Bacteria</taxon>
        <taxon>Bacillati</taxon>
        <taxon>Bacillota</taxon>
        <taxon>Bacilli</taxon>
        <taxon>Bacillales</taxon>
        <taxon>Anoxybacillaceae</taxon>
        <taxon>Geobacillus</taxon>
    </lineage>
</organism>
<evidence type="ECO:0000313" key="1">
    <source>
        <dbReference type="EMBL" id="BBW98987.1"/>
    </source>
</evidence>
<dbReference type="EMBL" id="AP022558">
    <property type="protein sequence ID" value="BBW98987.1"/>
    <property type="molecule type" value="Genomic_DNA"/>
</dbReference>